<sequence length="53" mass="6210">MHPHEPSLLHPLLLREVDTGDERDHRYAPRITTTSTTAFGLLLMCLRARERER</sequence>
<evidence type="ECO:0000313" key="2">
    <source>
        <dbReference type="Proteomes" id="UP000712281"/>
    </source>
</evidence>
<protein>
    <submittedName>
        <fullName evidence="1">Uncharacterized protein</fullName>
    </submittedName>
</protein>
<reference evidence="1" key="1">
    <citation type="submission" date="2019-12" db="EMBL/GenBank/DDBJ databases">
        <title>Genome sequencing and annotation of Brassica cretica.</title>
        <authorList>
            <person name="Studholme D.J."/>
            <person name="Sarris P.F."/>
        </authorList>
    </citation>
    <scope>NUCLEOTIDE SEQUENCE</scope>
    <source>
        <strain evidence="1">PFS-001/15</strain>
        <tissue evidence="1">Leaf</tissue>
    </source>
</reference>
<organism evidence="1 2">
    <name type="scientific">Brassica cretica</name>
    <name type="common">Mustard</name>
    <dbReference type="NCBI Taxonomy" id="69181"/>
    <lineage>
        <taxon>Eukaryota</taxon>
        <taxon>Viridiplantae</taxon>
        <taxon>Streptophyta</taxon>
        <taxon>Embryophyta</taxon>
        <taxon>Tracheophyta</taxon>
        <taxon>Spermatophyta</taxon>
        <taxon>Magnoliopsida</taxon>
        <taxon>eudicotyledons</taxon>
        <taxon>Gunneridae</taxon>
        <taxon>Pentapetalae</taxon>
        <taxon>rosids</taxon>
        <taxon>malvids</taxon>
        <taxon>Brassicales</taxon>
        <taxon>Brassicaceae</taxon>
        <taxon>Brassiceae</taxon>
        <taxon>Brassica</taxon>
    </lineage>
</organism>
<name>A0A8S9G4V1_BRACR</name>
<dbReference type="AlphaFoldDB" id="A0A8S9G4V1"/>
<dbReference type="EMBL" id="QGKW02002228">
    <property type="protein sequence ID" value="KAF2538182.1"/>
    <property type="molecule type" value="Genomic_DNA"/>
</dbReference>
<dbReference type="Proteomes" id="UP000712281">
    <property type="component" value="Unassembled WGS sequence"/>
</dbReference>
<comment type="caution">
    <text evidence="1">The sequence shown here is derived from an EMBL/GenBank/DDBJ whole genome shotgun (WGS) entry which is preliminary data.</text>
</comment>
<accession>A0A8S9G4V1</accession>
<gene>
    <name evidence="1" type="ORF">F2Q68_00019217</name>
</gene>
<proteinExistence type="predicted"/>
<evidence type="ECO:0000313" key="1">
    <source>
        <dbReference type="EMBL" id="KAF2538182.1"/>
    </source>
</evidence>